<evidence type="ECO:0000313" key="3">
    <source>
        <dbReference type="Proteomes" id="UP000786811"/>
    </source>
</evidence>
<evidence type="ECO:0000256" key="1">
    <source>
        <dbReference type="SAM" id="MobiDB-lite"/>
    </source>
</evidence>
<sequence length="541" mass="60870">MLDTWSEVNLIKIGALRKLALSRINNKPVYTLGKAYVELFGYEVEFNEVNDKFPTVHPALLGAKFFNEYGARVFFDYKIFTFYDVEVPFFETETEALPPNSVSSITIETSDSYEHGYIPRIYCATDVELGGTFETNENGHTFLRAYNSSDDEILIPKPVINLRPPLWFDESDYAIESKVIKITDDYYGKANLNSNKVTRDKTRRVEDTTSDVKKNPVTTNNNPGRFEDLQSDAKGKFGGSKTVCLTLKGVYKAQIAVGEGKNEPNKNNNPIPKRSTLQRPNQKTLPPPSDNSSRETSADSQMENERNLRGRIARNTVSSGNAEEMTDERQLYTDGESSDDDRRSEGGGVGDDVGNVPPRAPRRHPAVTPQSREIAPNVRETRDRLSMQSDNILIFVNVKGEPCDEGSRELSGVLQIPNNLHDNYCRSTVINYRGNKHCIVAVPKYRNLDLKRIKQTETAAGANLRRSKEISKLYYDRKINPLGVRPGTRVFLLLEPRKGKGDPKYTGPHDLLGIGENEVAEILINGVSKFVHVNKLRISRI</sequence>
<protein>
    <submittedName>
        <fullName evidence="2">Uncharacterized protein</fullName>
    </submittedName>
</protein>
<feature type="compositionally biased region" description="Basic and acidic residues" evidence="1">
    <location>
        <begin position="198"/>
        <end position="214"/>
    </location>
</feature>
<feature type="region of interest" description="Disordered" evidence="1">
    <location>
        <begin position="198"/>
        <end position="233"/>
    </location>
</feature>
<dbReference type="AlphaFoldDB" id="A0A8J2E4K1"/>
<gene>
    <name evidence="2" type="ORF">HICCMSTLAB_LOCUS219</name>
</gene>
<feature type="compositionally biased region" description="Basic and acidic residues" evidence="1">
    <location>
        <begin position="292"/>
        <end position="308"/>
    </location>
</feature>
<name>A0A8J2E4K1_COTCN</name>
<dbReference type="OrthoDB" id="430238at2759"/>
<organism evidence="2 3">
    <name type="scientific">Cotesia congregata</name>
    <name type="common">Parasitoid wasp</name>
    <name type="synonym">Apanteles congregatus</name>
    <dbReference type="NCBI Taxonomy" id="51543"/>
    <lineage>
        <taxon>Eukaryota</taxon>
        <taxon>Metazoa</taxon>
        <taxon>Ecdysozoa</taxon>
        <taxon>Arthropoda</taxon>
        <taxon>Hexapoda</taxon>
        <taxon>Insecta</taxon>
        <taxon>Pterygota</taxon>
        <taxon>Neoptera</taxon>
        <taxon>Endopterygota</taxon>
        <taxon>Hymenoptera</taxon>
        <taxon>Apocrita</taxon>
        <taxon>Ichneumonoidea</taxon>
        <taxon>Braconidae</taxon>
        <taxon>Microgastrinae</taxon>
        <taxon>Cotesia</taxon>
    </lineage>
</organism>
<reference evidence="2" key="1">
    <citation type="submission" date="2021-04" db="EMBL/GenBank/DDBJ databases">
        <authorList>
            <person name="Chebbi M.A.C M."/>
        </authorList>
    </citation>
    <scope>NUCLEOTIDE SEQUENCE</scope>
</reference>
<proteinExistence type="predicted"/>
<feature type="region of interest" description="Disordered" evidence="1">
    <location>
        <begin position="260"/>
        <end position="381"/>
    </location>
</feature>
<dbReference type="EMBL" id="CAJNRD030001075">
    <property type="protein sequence ID" value="CAG5073088.1"/>
    <property type="molecule type" value="Genomic_DNA"/>
</dbReference>
<keyword evidence="3" id="KW-1185">Reference proteome</keyword>
<feature type="compositionally biased region" description="Polar residues" evidence="1">
    <location>
        <begin position="275"/>
        <end position="291"/>
    </location>
</feature>
<evidence type="ECO:0000313" key="2">
    <source>
        <dbReference type="EMBL" id="CAG5073088.1"/>
    </source>
</evidence>
<accession>A0A8J2E4K1</accession>
<dbReference type="Proteomes" id="UP000786811">
    <property type="component" value="Unassembled WGS sequence"/>
</dbReference>
<comment type="caution">
    <text evidence="2">The sequence shown here is derived from an EMBL/GenBank/DDBJ whole genome shotgun (WGS) entry which is preliminary data.</text>
</comment>